<dbReference type="EMBL" id="MN586040">
    <property type="protein sequence ID" value="QGJ95026.1"/>
    <property type="molecule type" value="Genomic_DNA"/>
</dbReference>
<dbReference type="Proteomes" id="UP000423065">
    <property type="component" value="Segment"/>
</dbReference>
<evidence type="ECO:0000313" key="2">
    <source>
        <dbReference type="Proteomes" id="UP000423065"/>
    </source>
</evidence>
<dbReference type="RefSeq" id="YP_010059641.1">
    <property type="nucleotide sequence ID" value="NC_054726.1"/>
</dbReference>
<dbReference type="KEGG" id="vg:64766873"/>
<proteinExistence type="predicted"/>
<keyword evidence="2" id="KW-1185">Reference proteome</keyword>
<reference evidence="1 2" key="1">
    <citation type="submission" date="2019-10" db="EMBL/GenBank/DDBJ databases">
        <authorList>
            <person name="Garlena R.A."/>
            <person name="Russell D.A."/>
            <person name="Pope W.H."/>
            <person name="Jacobs-Sera D."/>
            <person name="Hatfull G.F."/>
        </authorList>
    </citation>
    <scope>NUCLEOTIDE SEQUENCE [LARGE SCALE GENOMIC DNA]</scope>
</reference>
<sequence>MGATTFFHWEGGRSPEEAFTAARDQAKYDFGHAGYTGTIAEKSGFVMIPWTGEGLPDRSEAEDLGDKLIEDCDPRIDDKWGPAGCIKAQDGMLLFFGWASE</sequence>
<evidence type="ECO:0000313" key="1">
    <source>
        <dbReference type="EMBL" id="QGJ95026.1"/>
    </source>
</evidence>
<name>A0A649VRC8_9CAUD</name>
<dbReference type="GeneID" id="64766873"/>
<accession>A0A649VRC8</accession>
<protein>
    <submittedName>
        <fullName evidence="1">Uncharacterized protein</fullName>
    </submittedName>
</protein>
<organism evidence="1 2">
    <name type="scientific">Gordonia phage Stormageddon</name>
    <dbReference type="NCBI Taxonomy" id="2656541"/>
    <lineage>
        <taxon>Viruses</taxon>
        <taxon>Duplodnaviria</taxon>
        <taxon>Heunggongvirae</taxon>
        <taxon>Uroviricota</taxon>
        <taxon>Caudoviricetes</taxon>
        <taxon>Stormageddonvirus</taxon>
        <taxon>Stormageddonvirus Stormageddon</taxon>
    </lineage>
</organism>
<gene>
    <name evidence="1" type="primary">166</name>
    <name evidence="1" type="ORF">SEA_STORMAGEDDON_166</name>
</gene>